<dbReference type="Proteomes" id="UP001054837">
    <property type="component" value="Unassembled WGS sequence"/>
</dbReference>
<evidence type="ECO:0000313" key="1">
    <source>
        <dbReference type="EMBL" id="GIY51204.1"/>
    </source>
</evidence>
<proteinExistence type="predicted"/>
<accession>A0AAV4U0E1</accession>
<comment type="caution">
    <text evidence="1">The sequence shown here is derived from an EMBL/GenBank/DDBJ whole genome shotgun (WGS) entry which is preliminary data.</text>
</comment>
<dbReference type="EMBL" id="BPLQ01010506">
    <property type="protein sequence ID" value="GIY51204.1"/>
    <property type="molecule type" value="Genomic_DNA"/>
</dbReference>
<dbReference type="AlphaFoldDB" id="A0AAV4U0E1"/>
<protein>
    <submittedName>
        <fullName evidence="1">Uncharacterized protein</fullName>
    </submittedName>
</protein>
<gene>
    <name evidence="1" type="ORF">CDAR_193071</name>
</gene>
<reference evidence="1 2" key="1">
    <citation type="submission" date="2021-06" db="EMBL/GenBank/DDBJ databases">
        <title>Caerostris darwini draft genome.</title>
        <authorList>
            <person name="Kono N."/>
            <person name="Arakawa K."/>
        </authorList>
    </citation>
    <scope>NUCLEOTIDE SEQUENCE [LARGE SCALE GENOMIC DNA]</scope>
</reference>
<name>A0AAV4U0E1_9ARAC</name>
<sequence length="87" mass="9952">MASSKGDSFGSYERKCPSFCPLAPVTLRNTWTLQAENEELKEAFEDKPHTEKNDCCMSHHEISFHPVVWRITAWRNERGSSCTGLPH</sequence>
<keyword evidence="2" id="KW-1185">Reference proteome</keyword>
<organism evidence="1 2">
    <name type="scientific">Caerostris darwini</name>
    <dbReference type="NCBI Taxonomy" id="1538125"/>
    <lineage>
        <taxon>Eukaryota</taxon>
        <taxon>Metazoa</taxon>
        <taxon>Ecdysozoa</taxon>
        <taxon>Arthropoda</taxon>
        <taxon>Chelicerata</taxon>
        <taxon>Arachnida</taxon>
        <taxon>Araneae</taxon>
        <taxon>Araneomorphae</taxon>
        <taxon>Entelegynae</taxon>
        <taxon>Araneoidea</taxon>
        <taxon>Araneidae</taxon>
        <taxon>Caerostris</taxon>
    </lineage>
</organism>
<evidence type="ECO:0000313" key="2">
    <source>
        <dbReference type="Proteomes" id="UP001054837"/>
    </source>
</evidence>